<sequence>MRNQHHVTHAVPYGTIQDAGELAVLSESSEPTRHRYAMVVAFSSEEDLRQAIAEHRCAYRAGGRAQELAHE</sequence>
<dbReference type="AlphaFoldDB" id="A0A1G9EN33"/>
<dbReference type="RefSeq" id="WP_089724367.1">
    <property type="nucleotide sequence ID" value="NZ_FNGI01000001.1"/>
</dbReference>
<accession>A0A1G9EN33</accession>
<proteinExistence type="predicted"/>
<protein>
    <submittedName>
        <fullName evidence="1">Uncharacterized protein</fullName>
    </submittedName>
</protein>
<dbReference type="Proteomes" id="UP000198654">
    <property type="component" value="Unassembled WGS sequence"/>
</dbReference>
<keyword evidence="2" id="KW-1185">Reference proteome</keyword>
<evidence type="ECO:0000313" key="2">
    <source>
        <dbReference type="Proteomes" id="UP000198654"/>
    </source>
</evidence>
<dbReference type="OrthoDB" id="6170004at2"/>
<name>A0A1G9EN33_9GAMM</name>
<dbReference type="STRING" id="119000.SAMN05661010_00042"/>
<gene>
    <name evidence="1" type="ORF">SAMN05661010_00042</name>
</gene>
<organism evidence="1 2">
    <name type="scientific">Modicisalibacter muralis</name>
    <dbReference type="NCBI Taxonomy" id="119000"/>
    <lineage>
        <taxon>Bacteria</taxon>
        <taxon>Pseudomonadati</taxon>
        <taxon>Pseudomonadota</taxon>
        <taxon>Gammaproteobacteria</taxon>
        <taxon>Oceanospirillales</taxon>
        <taxon>Halomonadaceae</taxon>
        <taxon>Modicisalibacter</taxon>
    </lineage>
</organism>
<reference evidence="1 2" key="1">
    <citation type="submission" date="2016-10" db="EMBL/GenBank/DDBJ databases">
        <authorList>
            <person name="de Groot N.N."/>
        </authorList>
    </citation>
    <scope>NUCLEOTIDE SEQUENCE [LARGE SCALE GENOMIC DNA]</scope>
    <source>
        <strain evidence="1 2">DSM 14789</strain>
    </source>
</reference>
<evidence type="ECO:0000313" key="1">
    <source>
        <dbReference type="EMBL" id="SDK77592.1"/>
    </source>
</evidence>
<dbReference type="EMBL" id="FNGI01000001">
    <property type="protein sequence ID" value="SDK77592.1"/>
    <property type="molecule type" value="Genomic_DNA"/>
</dbReference>